<feature type="compositionally biased region" description="Polar residues" evidence="3">
    <location>
        <begin position="601"/>
        <end position="611"/>
    </location>
</feature>
<feature type="region of interest" description="Disordered" evidence="3">
    <location>
        <begin position="706"/>
        <end position="753"/>
    </location>
</feature>
<dbReference type="OrthoDB" id="540004at2759"/>
<dbReference type="RefSeq" id="XP_013262731.1">
    <property type="nucleotide sequence ID" value="XM_013407277.1"/>
</dbReference>
<dbReference type="PANTHER" id="PTHR46228:SF2">
    <property type="entry name" value="KELCH REPEAT PROTEIN (AFU_ORTHOLOGUE AFUA_4G14350)"/>
    <property type="match status" value="1"/>
</dbReference>
<dbReference type="EMBL" id="AMGV01000003">
    <property type="protein sequence ID" value="KEF60141.1"/>
    <property type="molecule type" value="Genomic_DNA"/>
</dbReference>
<feature type="compositionally biased region" description="Polar residues" evidence="3">
    <location>
        <begin position="741"/>
        <end position="751"/>
    </location>
</feature>
<dbReference type="Proteomes" id="UP000027920">
    <property type="component" value="Unassembled WGS sequence"/>
</dbReference>
<evidence type="ECO:0000256" key="2">
    <source>
        <dbReference type="ARBA" id="ARBA00022737"/>
    </source>
</evidence>
<keyword evidence="2" id="KW-0677">Repeat</keyword>
<feature type="compositionally biased region" description="Polar residues" evidence="3">
    <location>
        <begin position="791"/>
        <end position="808"/>
    </location>
</feature>
<evidence type="ECO:0008006" key="7">
    <source>
        <dbReference type="Google" id="ProtNLM"/>
    </source>
</evidence>
<dbReference type="AlphaFoldDB" id="A0A072PJS8"/>
<feature type="transmembrane region" description="Helical" evidence="4">
    <location>
        <begin position="469"/>
        <end position="493"/>
    </location>
</feature>
<comment type="caution">
    <text evidence="5">The sequence shown here is derived from an EMBL/GenBank/DDBJ whole genome shotgun (WGS) entry which is preliminary data.</text>
</comment>
<feature type="compositionally biased region" description="Polar residues" evidence="3">
    <location>
        <begin position="573"/>
        <end position="582"/>
    </location>
</feature>
<dbReference type="GeneID" id="25279918"/>
<protein>
    <recommendedName>
        <fullName evidence="7">Kelch repeat-containing protein</fullName>
    </recommendedName>
</protein>
<feature type="region of interest" description="Disordered" evidence="3">
    <location>
        <begin position="566"/>
        <end position="671"/>
    </location>
</feature>
<dbReference type="HOGENOM" id="CLU_331760_0_0_1"/>
<name>A0A072PJS8_9EURO</name>
<dbReference type="InterPro" id="IPR015915">
    <property type="entry name" value="Kelch-typ_b-propeller"/>
</dbReference>
<dbReference type="VEuPathDB" id="FungiDB:A1O9_04991"/>
<keyword evidence="4" id="KW-1133">Transmembrane helix</keyword>
<feature type="region of interest" description="Disordered" evidence="3">
    <location>
        <begin position="776"/>
        <end position="863"/>
    </location>
</feature>
<feature type="compositionally biased region" description="Polar residues" evidence="3">
    <location>
        <begin position="631"/>
        <end position="647"/>
    </location>
</feature>
<evidence type="ECO:0000313" key="6">
    <source>
        <dbReference type="Proteomes" id="UP000027920"/>
    </source>
</evidence>
<organism evidence="5 6">
    <name type="scientific">Exophiala aquamarina CBS 119918</name>
    <dbReference type="NCBI Taxonomy" id="1182545"/>
    <lineage>
        <taxon>Eukaryota</taxon>
        <taxon>Fungi</taxon>
        <taxon>Dikarya</taxon>
        <taxon>Ascomycota</taxon>
        <taxon>Pezizomycotina</taxon>
        <taxon>Eurotiomycetes</taxon>
        <taxon>Chaetothyriomycetidae</taxon>
        <taxon>Chaetothyriales</taxon>
        <taxon>Herpotrichiellaceae</taxon>
        <taxon>Exophiala</taxon>
    </lineage>
</organism>
<dbReference type="STRING" id="1182545.A0A072PJS8"/>
<keyword evidence="1" id="KW-0880">Kelch repeat</keyword>
<evidence type="ECO:0000313" key="5">
    <source>
        <dbReference type="EMBL" id="KEF60141.1"/>
    </source>
</evidence>
<accession>A0A072PJS8</accession>
<proteinExistence type="predicted"/>
<sequence>MAADANPRLCMWTQPRGAVVRDTLYLDGGQMQYCQWDATGQTWLQGSAVSPPDQERGYLYTLNFSKTFELSANFSDIFSILPNAGGFSNNPPFIDGHMFADDYELYTYGGLSLTLEGEKADLINDQLYMPEPDSGKENIYQNNWAPDFDTHYLPPPPTSKNVTHGAGVSIPSEHLGFYFSGMQTPSGGFLVAYGAEAISVTLGNMLKVDMKSIHNAVWENKTLPDHVGGRGSASLAWVPVSDQGLLLAIGGVTNPVDIRYTTNASLDSEANAVSPGFMHTISVYDIHNDVWYNQDTSGDLPPQLADFCAVVAHQPDAKSYQIYIQGGYNGVDLNKDLNMDVYILSIPSFHWTKVTPLNQAGARWGHVCITPYPDQMFAVGGQGNYKDIRFARGRSVEVLNLNKLIWQDKYTPEEWSHYKIPPQVTAARDPSVAADNMNASLAALFTQEYQRDIVNWYPYTLISTGSKSILGPILGGVLGGVALVVAAFGFWLWRRRQQRRKNRQSKTSTATSETLQGSGDHLHGWFRDQAKQSVSAVAMEMDTSDQETVLGSRIQGDGEIAELGGRGIFMPRNSIQTNTPLSPETLPEVSGESRRIGELPDSSTQQDSASSRGEPDYKPHRHSNHPLVYNNGLSATDSTAGQSTAGGMSSVGAEEGSFRGRDSFQGFPFSESRRDNYDNVYLGGVALPTNGPVTTSPRQRRIDTYFQTSERTNFDPLPSPIKPQPEGDDIYGKKRPPNAPRQESNASSNFVITPLGISDSTQRAASEVGMTSAALATSPLSPIRPTHRRNGSSMSSGGQIIAGNSPTLPYQGPEEDHRQSAFIENLPDHPSRTSTRASNAKRKDIKPPPTPVDEEDQIKQPDT</sequence>
<evidence type="ECO:0000256" key="4">
    <source>
        <dbReference type="SAM" id="Phobius"/>
    </source>
</evidence>
<evidence type="ECO:0000256" key="3">
    <source>
        <dbReference type="SAM" id="MobiDB-lite"/>
    </source>
</evidence>
<gene>
    <name evidence="5" type="ORF">A1O9_04991</name>
</gene>
<feature type="region of interest" description="Disordered" evidence="3">
    <location>
        <begin position="501"/>
        <end position="523"/>
    </location>
</feature>
<keyword evidence="6" id="KW-1185">Reference proteome</keyword>
<evidence type="ECO:0000256" key="1">
    <source>
        <dbReference type="ARBA" id="ARBA00022441"/>
    </source>
</evidence>
<dbReference type="SUPFAM" id="SSF117281">
    <property type="entry name" value="Kelch motif"/>
    <property type="match status" value="1"/>
</dbReference>
<feature type="compositionally biased region" description="Polar residues" evidence="3">
    <location>
        <begin position="505"/>
        <end position="517"/>
    </location>
</feature>
<keyword evidence="4" id="KW-0812">Transmembrane</keyword>
<keyword evidence="4" id="KW-0472">Membrane</keyword>
<reference evidence="5 6" key="1">
    <citation type="submission" date="2013-03" db="EMBL/GenBank/DDBJ databases">
        <title>The Genome Sequence of Exophiala aquamarina CBS 119918.</title>
        <authorList>
            <consortium name="The Broad Institute Genomics Platform"/>
            <person name="Cuomo C."/>
            <person name="de Hoog S."/>
            <person name="Gorbushina A."/>
            <person name="Walker B."/>
            <person name="Young S.K."/>
            <person name="Zeng Q."/>
            <person name="Gargeya S."/>
            <person name="Fitzgerald M."/>
            <person name="Haas B."/>
            <person name="Abouelleil A."/>
            <person name="Allen A.W."/>
            <person name="Alvarado L."/>
            <person name="Arachchi H.M."/>
            <person name="Berlin A.M."/>
            <person name="Chapman S.B."/>
            <person name="Gainer-Dewar J."/>
            <person name="Goldberg J."/>
            <person name="Griggs A."/>
            <person name="Gujja S."/>
            <person name="Hansen M."/>
            <person name="Howarth C."/>
            <person name="Imamovic A."/>
            <person name="Ireland A."/>
            <person name="Larimer J."/>
            <person name="McCowan C."/>
            <person name="Murphy C."/>
            <person name="Pearson M."/>
            <person name="Poon T.W."/>
            <person name="Priest M."/>
            <person name="Roberts A."/>
            <person name="Saif S."/>
            <person name="Shea T."/>
            <person name="Sisk P."/>
            <person name="Sykes S."/>
            <person name="Wortman J."/>
            <person name="Nusbaum C."/>
            <person name="Birren B."/>
        </authorList>
    </citation>
    <scope>NUCLEOTIDE SEQUENCE [LARGE SCALE GENOMIC DNA]</scope>
    <source>
        <strain evidence="5 6">CBS 119918</strain>
    </source>
</reference>
<dbReference type="PANTHER" id="PTHR46228">
    <property type="entry name" value="KELCH DOMAIN-CONTAINING PROTEIN"/>
    <property type="match status" value="1"/>
</dbReference>
<dbReference type="Gene3D" id="2.120.10.80">
    <property type="entry name" value="Kelch-type beta propeller"/>
    <property type="match status" value="1"/>
</dbReference>